<evidence type="ECO:0000256" key="3">
    <source>
        <dbReference type="ARBA" id="ARBA00023002"/>
    </source>
</evidence>
<dbReference type="PROSITE" id="PS00061">
    <property type="entry name" value="ADH_SHORT"/>
    <property type="match status" value="1"/>
</dbReference>
<dbReference type="InterPro" id="IPR020904">
    <property type="entry name" value="Sc_DH/Rdtase_CS"/>
</dbReference>
<dbReference type="PANTHER" id="PTHR43490">
    <property type="entry name" value="(+)-NEOMENTHOL DEHYDROGENASE"/>
    <property type="match status" value="1"/>
</dbReference>
<dbReference type="Pfam" id="PF00106">
    <property type="entry name" value="adh_short"/>
    <property type="match status" value="1"/>
</dbReference>
<dbReference type="RefSeq" id="XP_040874982.1">
    <property type="nucleotide sequence ID" value="XM_041023778.1"/>
</dbReference>
<dbReference type="InterPro" id="IPR036291">
    <property type="entry name" value="NAD(P)-bd_dom_sf"/>
</dbReference>
<sequence length="241" mass="25884">MTSRIILVTGANRGIGFCIAQVLAQKNVEDTVIITARGQESASQAIQKLRGLGARTHLDSAVLDVTSDESIHALISVIQERYGRLDVLINNAGIAAVPSSDLSDYRQVYNAILNTNVTSVGLMITLLLPLLLKSPNPKVINISSGRASITRLTLGDLPATVSVPYSVSKVALNVMTLEMAKAEPRVAFFLANPGHCKTAFNGYKGKKDPLLGAEVAANLVYGDYKSGFWHNDGGEMEMMPW</sequence>
<dbReference type="PRINTS" id="PR00080">
    <property type="entry name" value="SDRFAMILY"/>
</dbReference>
<name>A0A074VC77_AURM1</name>
<evidence type="ECO:0000256" key="4">
    <source>
        <dbReference type="RuleBase" id="RU000363"/>
    </source>
</evidence>
<evidence type="ECO:0000313" key="6">
    <source>
        <dbReference type="Proteomes" id="UP000030672"/>
    </source>
</evidence>
<dbReference type="SUPFAM" id="SSF51735">
    <property type="entry name" value="NAD(P)-binding Rossmann-fold domains"/>
    <property type="match status" value="1"/>
</dbReference>
<dbReference type="STRING" id="1043003.A0A074VC77"/>
<evidence type="ECO:0000256" key="1">
    <source>
        <dbReference type="ARBA" id="ARBA00006484"/>
    </source>
</evidence>
<dbReference type="EMBL" id="KL584864">
    <property type="protein sequence ID" value="KEQ57958.1"/>
    <property type="molecule type" value="Genomic_DNA"/>
</dbReference>
<keyword evidence="6" id="KW-1185">Reference proteome</keyword>
<dbReference type="InterPro" id="IPR002347">
    <property type="entry name" value="SDR_fam"/>
</dbReference>
<proteinExistence type="inferred from homology"/>
<dbReference type="PANTHER" id="PTHR43490:SF99">
    <property type="entry name" value="SHORT-CHAIN DEHYDROGENASE_REDUCTASE"/>
    <property type="match status" value="1"/>
</dbReference>
<protein>
    <submittedName>
        <fullName evidence="5">NAD(P)-binding protein</fullName>
    </submittedName>
</protein>
<dbReference type="GO" id="GO:0016491">
    <property type="term" value="F:oxidoreductase activity"/>
    <property type="evidence" value="ECO:0007669"/>
    <property type="project" value="UniProtKB-KW"/>
</dbReference>
<dbReference type="Gene3D" id="3.40.50.720">
    <property type="entry name" value="NAD(P)-binding Rossmann-like Domain"/>
    <property type="match status" value="1"/>
</dbReference>
<reference evidence="5 6" key="1">
    <citation type="journal article" date="2014" name="BMC Genomics">
        <title>Genome sequencing of four Aureobasidium pullulans varieties: biotechnological potential, stress tolerance, and description of new species.</title>
        <authorList>
            <person name="Gostin Ar C."/>
            <person name="Ohm R.A."/>
            <person name="Kogej T."/>
            <person name="Sonjak S."/>
            <person name="Turk M."/>
            <person name="Zajc J."/>
            <person name="Zalar P."/>
            <person name="Grube M."/>
            <person name="Sun H."/>
            <person name="Han J."/>
            <person name="Sharma A."/>
            <person name="Chiniquy J."/>
            <person name="Ngan C.Y."/>
            <person name="Lipzen A."/>
            <person name="Barry K."/>
            <person name="Grigoriev I.V."/>
            <person name="Gunde-Cimerman N."/>
        </authorList>
    </citation>
    <scope>NUCLEOTIDE SEQUENCE [LARGE SCALE GENOMIC DNA]</scope>
    <source>
        <strain evidence="5 6">CBS 110374</strain>
    </source>
</reference>
<gene>
    <name evidence="5" type="ORF">M437DRAFT_60590</name>
</gene>
<dbReference type="Proteomes" id="UP000030672">
    <property type="component" value="Unassembled WGS sequence"/>
</dbReference>
<accession>A0A074VC77</accession>
<evidence type="ECO:0000256" key="2">
    <source>
        <dbReference type="ARBA" id="ARBA00022857"/>
    </source>
</evidence>
<dbReference type="HOGENOM" id="CLU_010194_9_0_1"/>
<comment type="similarity">
    <text evidence="1 4">Belongs to the short-chain dehydrogenases/reductases (SDR) family.</text>
</comment>
<keyword evidence="2" id="KW-0521">NADP</keyword>
<dbReference type="GeneID" id="63917151"/>
<dbReference type="GO" id="GO:0016020">
    <property type="term" value="C:membrane"/>
    <property type="evidence" value="ECO:0007669"/>
    <property type="project" value="TreeGrafter"/>
</dbReference>
<organism evidence="5 6">
    <name type="scientific">Aureobasidium melanogenum (strain CBS 110374)</name>
    <name type="common">Aureobasidium pullulans var. melanogenum</name>
    <dbReference type="NCBI Taxonomy" id="1043003"/>
    <lineage>
        <taxon>Eukaryota</taxon>
        <taxon>Fungi</taxon>
        <taxon>Dikarya</taxon>
        <taxon>Ascomycota</taxon>
        <taxon>Pezizomycotina</taxon>
        <taxon>Dothideomycetes</taxon>
        <taxon>Dothideomycetidae</taxon>
        <taxon>Dothideales</taxon>
        <taxon>Saccotheciaceae</taxon>
        <taxon>Aureobasidium</taxon>
    </lineage>
</organism>
<evidence type="ECO:0000313" key="5">
    <source>
        <dbReference type="EMBL" id="KEQ57958.1"/>
    </source>
</evidence>
<dbReference type="PRINTS" id="PR00081">
    <property type="entry name" value="GDHRDH"/>
</dbReference>
<dbReference type="AlphaFoldDB" id="A0A074VC77"/>
<keyword evidence="3" id="KW-0560">Oxidoreductase</keyword>